<sequence length="136" mass="14835">MKNSRLAVAIHILTLVGSNSHNPITSELMAGSINTNPVVVRRLSSLLKKAGLITSQVGVPGSTLAKDPSEISLLDVYHAIEDKTELFAIHDKPNPNCDVGKRIQSTLDKTFESVQQAMENELASKTLKDVMDHLFE</sequence>
<dbReference type="Pfam" id="PF02082">
    <property type="entry name" value="Rrf2"/>
    <property type="match status" value="1"/>
</dbReference>
<dbReference type="Gene3D" id="1.10.10.10">
    <property type="entry name" value="Winged helix-like DNA-binding domain superfamily/Winged helix DNA-binding domain"/>
    <property type="match status" value="1"/>
</dbReference>
<accession>A0A940NJP9</accession>
<protein>
    <submittedName>
        <fullName evidence="1">Rrf2 family transcriptional regulator</fullName>
    </submittedName>
</protein>
<dbReference type="InterPro" id="IPR036388">
    <property type="entry name" value="WH-like_DNA-bd_sf"/>
</dbReference>
<comment type="caution">
    <text evidence="1">The sequence shown here is derived from an EMBL/GenBank/DDBJ whole genome shotgun (WGS) entry which is preliminary data.</text>
</comment>
<dbReference type="Proteomes" id="UP000682134">
    <property type="component" value="Unassembled WGS sequence"/>
</dbReference>
<evidence type="ECO:0000313" key="2">
    <source>
        <dbReference type="Proteomes" id="UP000682134"/>
    </source>
</evidence>
<dbReference type="PANTHER" id="PTHR33221:SF15">
    <property type="entry name" value="HTH-TYPE TRANSCRIPTIONAL REGULATOR YWGB-RELATED"/>
    <property type="match status" value="1"/>
</dbReference>
<dbReference type="InterPro" id="IPR036390">
    <property type="entry name" value="WH_DNA-bd_sf"/>
</dbReference>
<dbReference type="GO" id="GO:0005829">
    <property type="term" value="C:cytosol"/>
    <property type="evidence" value="ECO:0007669"/>
    <property type="project" value="TreeGrafter"/>
</dbReference>
<dbReference type="FunFam" id="1.10.10.10:FF:000138">
    <property type="entry name" value="Rrf2 family transcriptional regulator"/>
    <property type="match status" value="1"/>
</dbReference>
<dbReference type="AlphaFoldDB" id="A0A940NJP9"/>
<reference evidence="1" key="1">
    <citation type="submission" date="2021-04" db="EMBL/GenBank/DDBJ databases">
        <title>Genome seq and assembly of Bacillus sp.</title>
        <authorList>
            <person name="Chhetri G."/>
        </authorList>
    </citation>
    <scope>NUCLEOTIDE SEQUENCE</scope>
    <source>
        <strain evidence="1">RG28</strain>
    </source>
</reference>
<proteinExistence type="predicted"/>
<dbReference type="InterPro" id="IPR000944">
    <property type="entry name" value="Tscrpt_reg_Rrf2"/>
</dbReference>
<dbReference type="PROSITE" id="PS51197">
    <property type="entry name" value="HTH_RRF2_2"/>
    <property type="match status" value="1"/>
</dbReference>
<dbReference type="RefSeq" id="WP_209405500.1">
    <property type="nucleotide sequence ID" value="NZ_JAGIYQ010000006.1"/>
</dbReference>
<dbReference type="EMBL" id="JAGIYQ010000006">
    <property type="protein sequence ID" value="MBP0725680.1"/>
    <property type="molecule type" value="Genomic_DNA"/>
</dbReference>
<evidence type="ECO:0000313" key="1">
    <source>
        <dbReference type="EMBL" id="MBP0725680.1"/>
    </source>
</evidence>
<dbReference type="SUPFAM" id="SSF46785">
    <property type="entry name" value="Winged helix' DNA-binding domain"/>
    <property type="match status" value="1"/>
</dbReference>
<dbReference type="PANTHER" id="PTHR33221">
    <property type="entry name" value="WINGED HELIX-TURN-HELIX TRANSCRIPTIONAL REGULATOR, RRF2 FAMILY"/>
    <property type="match status" value="1"/>
</dbReference>
<name>A0A940NJP9_9BACI</name>
<keyword evidence="2" id="KW-1185">Reference proteome</keyword>
<gene>
    <name evidence="1" type="ORF">J5Y03_10905</name>
</gene>
<dbReference type="GO" id="GO:0003700">
    <property type="term" value="F:DNA-binding transcription factor activity"/>
    <property type="evidence" value="ECO:0007669"/>
    <property type="project" value="TreeGrafter"/>
</dbReference>
<organism evidence="1 2">
    <name type="scientific">Gottfriedia endophytica</name>
    <dbReference type="NCBI Taxonomy" id="2820819"/>
    <lineage>
        <taxon>Bacteria</taxon>
        <taxon>Bacillati</taxon>
        <taxon>Bacillota</taxon>
        <taxon>Bacilli</taxon>
        <taxon>Bacillales</taxon>
        <taxon>Bacillaceae</taxon>
        <taxon>Gottfriedia</taxon>
    </lineage>
</organism>